<organism evidence="1">
    <name type="scientific">marine sediment metagenome</name>
    <dbReference type="NCBI Taxonomy" id="412755"/>
    <lineage>
        <taxon>unclassified sequences</taxon>
        <taxon>metagenomes</taxon>
        <taxon>ecological metagenomes</taxon>
    </lineage>
</organism>
<comment type="caution">
    <text evidence="1">The sequence shown here is derived from an EMBL/GenBank/DDBJ whole genome shotgun (WGS) entry which is preliminary data.</text>
</comment>
<name>A0A0F9RAT5_9ZZZZ</name>
<dbReference type="EMBL" id="LAZR01000963">
    <property type="protein sequence ID" value="KKN53630.1"/>
    <property type="molecule type" value="Genomic_DNA"/>
</dbReference>
<evidence type="ECO:0000313" key="1">
    <source>
        <dbReference type="EMBL" id="KKN53630.1"/>
    </source>
</evidence>
<dbReference type="AlphaFoldDB" id="A0A0F9RAT5"/>
<accession>A0A0F9RAT5</accession>
<sequence length="346" mass="36260">MAARGQKEVLVKMKKNKTTLFLALLCVWSSVFVGFRYSQQIRNILPVVFVQVFDKDKPSAATSLRNSQPEILTNWSDLVTAINQDHEFVNASAGVQSGKHEVITFQEEAAAGASSTNEGHLQVIDGGSQPEMAFTSEDGVQLQFTKDGDLFSSAGFTVSGTSTFNGSITLGAGDDLIGSATSDITFNTNKFTVAGATGNVVAAGTLTVSGVATLGDSSQMATSAAPTTDADLANKKYVDDSLAFSAWTTEDADAATLAAGTTYTATSDGFVNLYATKTPVTDFKLTITHSGLTTVLRPQAGGSTDNHVGFHFSVASGETFLITDNTGSVTVTLNWRSVGTLSKPTK</sequence>
<proteinExistence type="predicted"/>
<gene>
    <name evidence="1" type="ORF">LCGC14_0600610</name>
</gene>
<reference evidence="1" key="1">
    <citation type="journal article" date="2015" name="Nature">
        <title>Complex archaea that bridge the gap between prokaryotes and eukaryotes.</title>
        <authorList>
            <person name="Spang A."/>
            <person name="Saw J.H."/>
            <person name="Jorgensen S.L."/>
            <person name="Zaremba-Niedzwiedzka K."/>
            <person name="Martijn J."/>
            <person name="Lind A.E."/>
            <person name="van Eijk R."/>
            <person name="Schleper C."/>
            <person name="Guy L."/>
            <person name="Ettema T.J."/>
        </authorList>
    </citation>
    <scope>NUCLEOTIDE SEQUENCE</scope>
</reference>
<protein>
    <submittedName>
        <fullName evidence="1">Uncharacterized protein</fullName>
    </submittedName>
</protein>